<name>A0A7M1STD0_9MICO</name>
<evidence type="ECO:0000256" key="1">
    <source>
        <dbReference type="SAM" id="Phobius"/>
    </source>
</evidence>
<protein>
    <submittedName>
        <fullName evidence="2">Uncharacterized protein</fullName>
    </submittedName>
</protein>
<sequence>MRGVVILATVVLAVALAAIWLVAVPMGVPCPAIYPPPPGCTVADRASTGALWTILVAGVYAGSIALALTAGRRRWWLTAAAMVILVAVAIVGFGAVQGSTGYVIPW</sequence>
<reference evidence="2 3" key="1">
    <citation type="submission" date="2020-10" db="EMBL/GenBank/DDBJ databases">
        <title>Haloactinobacterium sp. RN3S43, a bacterium isolated from saline soil.</title>
        <authorList>
            <person name="Sun J.-Q."/>
        </authorList>
    </citation>
    <scope>NUCLEOTIDE SEQUENCE [LARGE SCALE GENOMIC DNA]</scope>
    <source>
        <strain evidence="2 3">RN3S43</strain>
    </source>
</reference>
<organism evidence="2 3">
    <name type="scientific">Ruania alkalisoli</name>
    <dbReference type="NCBI Taxonomy" id="2779775"/>
    <lineage>
        <taxon>Bacteria</taxon>
        <taxon>Bacillati</taxon>
        <taxon>Actinomycetota</taxon>
        <taxon>Actinomycetes</taxon>
        <taxon>Micrococcales</taxon>
        <taxon>Ruaniaceae</taxon>
        <taxon>Ruania</taxon>
    </lineage>
</organism>
<evidence type="ECO:0000313" key="3">
    <source>
        <dbReference type="Proteomes" id="UP000593758"/>
    </source>
</evidence>
<accession>A0A7M1STD0</accession>
<evidence type="ECO:0000313" key="2">
    <source>
        <dbReference type="EMBL" id="QOR70828.1"/>
    </source>
</evidence>
<feature type="transmembrane region" description="Helical" evidence="1">
    <location>
        <begin position="51"/>
        <end position="68"/>
    </location>
</feature>
<dbReference type="Proteomes" id="UP000593758">
    <property type="component" value="Chromosome"/>
</dbReference>
<feature type="transmembrane region" description="Helical" evidence="1">
    <location>
        <begin position="75"/>
        <end position="96"/>
    </location>
</feature>
<keyword evidence="1" id="KW-0812">Transmembrane</keyword>
<dbReference type="KEGG" id="halt:IM660_00450"/>
<keyword evidence="3" id="KW-1185">Reference proteome</keyword>
<gene>
    <name evidence="2" type="ORF">IM660_00450</name>
</gene>
<proteinExistence type="predicted"/>
<dbReference type="EMBL" id="CP063169">
    <property type="protein sequence ID" value="QOR70828.1"/>
    <property type="molecule type" value="Genomic_DNA"/>
</dbReference>
<keyword evidence="1" id="KW-1133">Transmembrane helix</keyword>
<dbReference type="RefSeq" id="WP_193497500.1">
    <property type="nucleotide sequence ID" value="NZ_CP063169.1"/>
</dbReference>
<dbReference type="AlphaFoldDB" id="A0A7M1STD0"/>
<keyword evidence="1" id="KW-0472">Membrane</keyword>